<dbReference type="Proteomes" id="UP001369082">
    <property type="component" value="Unassembled WGS sequence"/>
</dbReference>
<proteinExistence type="predicted"/>
<reference evidence="1 2" key="1">
    <citation type="submission" date="2024-02" db="EMBL/GenBank/DDBJ databases">
        <title>Bacteria isolated from the canopy kelp, Nereocystis luetkeana.</title>
        <authorList>
            <person name="Pfister C.A."/>
            <person name="Younker I.T."/>
            <person name="Light S.H."/>
        </authorList>
    </citation>
    <scope>NUCLEOTIDE SEQUENCE [LARGE SCALE GENOMIC DNA]</scope>
    <source>
        <strain evidence="1 2">TI.1.05</strain>
    </source>
</reference>
<organism evidence="1 2">
    <name type="scientific">Psychromonas aquatilis</name>
    <dbReference type="NCBI Taxonomy" id="2005072"/>
    <lineage>
        <taxon>Bacteria</taxon>
        <taxon>Pseudomonadati</taxon>
        <taxon>Pseudomonadota</taxon>
        <taxon>Gammaproteobacteria</taxon>
        <taxon>Alteromonadales</taxon>
        <taxon>Psychromonadaceae</taxon>
        <taxon>Psychromonas</taxon>
    </lineage>
</organism>
<evidence type="ECO:0000313" key="2">
    <source>
        <dbReference type="Proteomes" id="UP001369082"/>
    </source>
</evidence>
<comment type="caution">
    <text evidence="1">The sequence shown here is derived from an EMBL/GenBank/DDBJ whole genome shotgun (WGS) entry which is preliminary data.</text>
</comment>
<sequence length="202" mass="22415">MAEQKIDTLPKHLEKEVSVDLKERTFYPIIKSGDWVGIDHGAVYSILLGSEESPKVVIGFGYDTPDNFIFLTHQDSNELDLNTTVQEAFTNIDAMDVTFTPSEVLDNKVLTASGNPFSSEAILSKKQMQKAHDILNAKQLLVSIARRTGLMVVGKDAPEEILNNFIYLHNDAWRDDSYGNAVIANVLFVLEEGEIVGSISLE</sequence>
<name>A0ABU9GPR2_9GAMM</name>
<dbReference type="RefSeq" id="WP_341597291.1">
    <property type="nucleotide sequence ID" value="NZ_JBAKAZ010000018.1"/>
</dbReference>
<evidence type="ECO:0000313" key="1">
    <source>
        <dbReference type="EMBL" id="MEL0629281.1"/>
    </source>
</evidence>
<protein>
    <submittedName>
        <fullName evidence="1">Uncharacterized protein</fullName>
    </submittedName>
</protein>
<accession>A0ABU9GPR2</accession>
<gene>
    <name evidence="1" type="ORF">V6256_06640</name>
</gene>
<keyword evidence="2" id="KW-1185">Reference proteome</keyword>
<dbReference type="EMBL" id="JBAKAZ010000018">
    <property type="protein sequence ID" value="MEL0629281.1"/>
    <property type="molecule type" value="Genomic_DNA"/>
</dbReference>